<evidence type="ECO:0000313" key="1">
    <source>
        <dbReference type="EMBL" id="KYN37505.1"/>
    </source>
</evidence>
<dbReference type="AlphaFoldDB" id="A0A195FA53"/>
<dbReference type="InterPro" id="IPR036397">
    <property type="entry name" value="RNaseH_sf"/>
</dbReference>
<accession>A0A195FA53</accession>
<reference evidence="1 2" key="1">
    <citation type="submission" date="2016-03" db="EMBL/GenBank/DDBJ databases">
        <title>Trachymyrmex septentrionalis WGS genome.</title>
        <authorList>
            <person name="Nygaard S."/>
            <person name="Hu H."/>
            <person name="Boomsma J."/>
            <person name="Zhang G."/>
        </authorList>
    </citation>
    <scope>NUCLEOTIDE SEQUENCE [LARGE SCALE GENOMIC DNA]</scope>
    <source>
        <strain evidence="1">Tsep2-gDNA-1</strain>
        <tissue evidence="1">Whole body</tissue>
    </source>
</reference>
<organism evidence="1 2">
    <name type="scientific">Trachymyrmex septentrionalis</name>
    <dbReference type="NCBI Taxonomy" id="34720"/>
    <lineage>
        <taxon>Eukaryota</taxon>
        <taxon>Metazoa</taxon>
        <taxon>Ecdysozoa</taxon>
        <taxon>Arthropoda</taxon>
        <taxon>Hexapoda</taxon>
        <taxon>Insecta</taxon>
        <taxon>Pterygota</taxon>
        <taxon>Neoptera</taxon>
        <taxon>Endopterygota</taxon>
        <taxon>Hymenoptera</taxon>
        <taxon>Apocrita</taxon>
        <taxon>Aculeata</taxon>
        <taxon>Formicoidea</taxon>
        <taxon>Formicidae</taxon>
        <taxon>Myrmicinae</taxon>
        <taxon>Trachymyrmex</taxon>
    </lineage>
</organism>
<dbReference type="Gene3D" id="3.30.420.10">
    <property type="entry name" value="Ribonuclease H-like superfamily/Ribonuclease H"/>
    <property type="match status" value="1"/>
</dbReference>
<sequence length="580" mass="68091">MKRALINVQSLGNACFAWSLVAALYAAKKNMERESSYSHYSTVLNLTDIQFPMTLSQIKRFESLNNISINVYVIEKQKEILPLRLIDRKRGKHVNLLKERVLFMVYADLECTLEKMKMDMEISSYTYQQHRIFSLALAYYVHCSYDNSLYMFRRELLPIIKEKYISFTKYVDSIKNDQKKTCVKVRFINSVKFFITSLEKLASYLLMYFDVNNLYGWAMCQPLPYADFRWVDDIDNFDVTTIATDLPTGYVLEVDLEYPQHLHDAHSDLPFCPTREKPLNKRKEKLLTTLYDSITSYIIAICSNILNISKTCLYEFHHEYMLSLFHEKCDIKKAKGFKSNVVARSITFNDYTQCLNDIIKMMRRQSCIRVKLHEVYTILLYVKEREKCEWLADILDSDNLIIETLDADYEDIDFLHNLDVTNIMRCVKYVKNSAIYIINNTFIQSIISCNLFQIKHLQENILLLIIPKDTTFHINGNVNLHNCRFSSDANPHWIEETRTQYPEKLNVWAGTLNNALNGPFFIEGNLTVAKYEDMLRHEIVPAIQAIVENNFENTRFQQDGAAPHHGRDIRHYLSTVFPER</sequence>
<name>A0A195FA53_9HYME</name>
<dbReference type="SUPFAM" id="SSF56672">
    <property type="entry name" value="DNA/RNA polymerases"/>
    <property type="match status" value="1"/>
</dbReference>
<evidence type="ECO:0008006" key="3">
    <source>
        <dbReference type="Google" id="ProtNLM"/>
    </source>
</evidence>
<dbReference type="PANTHER" id="PTHR31511:SF12">
    <property type="entry name" value="RHO TERMINATION FACTOR N-TERMINAL DOMAIN-CONTAINING PROTEIN"/>
    <property type="match status" value="1"/>
</dbReference>
<dbReference type="Proteomes" id="UP000078541">
    <property type="component" value="Unassembled WGS sequence"/>
</dbReference>
<dbReference type="GO" id="GO:0071897">
    <property type="term" value="P:DNA biosynthetic process"/>
    <property type="evidence" value="ECO:0007669"/>
    <property type="project" value="UniProtKB-ARBA"/>
</dbReference>
<dbReference type="EMBL" id="KQ981700">
    <property type="protein sequence ID" value="KYN37505.1"/>
    <property type="molecule type" value="Genomic_DNA"/>
</dbReference>
<proteinExistence type="predicted"/>
<protein>
    <recommendedName>
        <fullName evidence="3">DNA-directed DNA polymerase</fullName>
    </recommendedName>
</protein>
<evidence type="ECO:0000313" key="2">
    <source>
        <dbReference type="Proteomes" id="UP000078541"/>
    </source>
</evidence>
<dbReference type="InterPro" id="IPR043502">
    <property type="entry name" value="DNA/RNA_pol_sf"/>
</dbReference>
<dbReference type="GO" id="GO:0003676">
    <property type="term" value="F:nucleic acid binding"/>
    <property type="evidence" value="ECO:0007669"/>
    <property type="project" value="InterPro"/>
</dbReference>
<dbReference type="PANTHER" id="PTHR31511">
    <property type="entry name" value="PROTEIN CBG23764"/>
    <property type="match status" value="1"/>
</dbReference>
<gene>
    <name evidence="1" type="ORF">ALC56_08106</name>
</gene>
<keyword evidence="2" id="KW-1185">Reference proteome</keyword>